<feature type="transmembrane region" description="Helical" evidence="6">
    <location>
        <begin position="42"/>
        <end position="64"/>
    </location>
</feature>
<name>A0A3D8ILC0_9HELI</name>
<organism evidence="7 8">
    <name type="scientific">Helicobacter didelphidarum</name>
    <dbReference type="NCBI Taxonomy" id="2040648"/>
    <lineage>
        <taxon>Bacteria</taxon>
        <taxon>Pseudomonadati</taxon>
        <taxon>Campylobacterota</taxon>
        <taxon>Epsilonproteobacteria</taxon>
        <taxon>Campylobacterales</taxon>
        <taxon>Helicobacteraceae</taxon>
        <taxon>Helicobacter</taxon>
    </lineage>
</organism>
<evidence type="ECO:0000256" key="3">
    <source>
        <dbReference type="ARBA" id="ARBA00022692"/>
    </source>
</evidence>
<evidence type="ECO:0000256" key="4">
    <source>
        <dbReference type="ARBA" id="ARBA00022989"/>
    </source>
</evidence>
<keyword evidence="8" id="KW-1185">Reference proteome</keyword>
<evidence type="ECO:0000256" key="1">
    <source>
        <dbReference type="ARBA" id="ARBA00004651"/>
    </source>
</evidence>
<dbReference type="Proteomes" id="UP000256379">
    <property type="component" value="Unassembled WGS sequence"/>
</dbReference>
<dbReference type="PANTHER" id="PTHR30213">
    <property type="entry name" value="INNER MEMBRANE PROTEIN YHJD"/>
    <property type="match status" value="1"/>
</dbReference>
<feature type="transmembrane region" description="Helical" evidence="6">
    <location>
        <begin position="143"/>
        <end position="162"/>
    </location>
</feature>
<dbReference type="OrthoDB" id="5372455at2"/>
<feature type="transmembrane region" description="Helical" evidence="6">
    <location>
        <begin position="177"/>
        <end position="198"/>
    </location>
</feature>
<dbReference type="PIRSF" id="PIRSF035875">
    <property type="entry name" value="RNase_BN"/>
    <property type="match status" value="1"/>
</dbReference>
<comment type="caution">
    <text evidence="7">The sequence shown here is derived from an EMBL/GenBank/DDBJ whole genome shotgun (WGS) entry which is preliminary data.</text>
</comment>
<evidence type="ECO:0000256" key="6">
    <source>
        <dbReference type="SAM" id="Phobius"/>
    </source>
</evidence>
<proteinExistence type="predicted"/>
<dbReference type="GO" id="GO:0005886">
    <property type="term" value="C:plasma membrane"/>
    <property type="evidence" value="ECO:0007669"/>
    <property type="project" value="UniProtKB-SubCell"/>
</dbReference>
<protein>
    <submittedName>
        <fullName evidence="7">tRNA-processing ribonuclease BN</fullName>
    </submittedName>
</protein>
<dbReference type="InterPro" id="IPR017039">
    <property type="entry name" value="Virul_fac_BrkB"/>
</dbReference>
<sequence>MSMLKRQYHILQKTYYICYDKIEKCYHNLTDKDKIFHYASSLSFYNIFSIIPLFLMLFSIVSSFPSFQGHIQSFKETILINILPDNSENISIMLDRFLSNGKEMGFLGFLVSLISSFIFFRNFDDISARIFSAKKRSFFDSFIIYWLLITLIPLFFATSIYFNTMISDKYSDILRQLYSTTPMLTTWLAFAILFRIAANKSLNTIVLLISSFLGAGTWYLLKILFFYYMTYNKFYSNIYGSVSIIMFVFLWIYVSWLVVLVSMRICKMLDDKFPDSKES</sequence>
<keyword evidence="2" id="KW-1003">Cell membrane</keyword>
<evidence type="ECO:0000256" key="5">
    <source>
        <dbReference type="ARBA" id="ARBA00023136"/>
    </source>
</evidence>
<comment type="subcellular location">
    <subcellularLocation>
        <location evidence="1">Cell membrane</location>
        <topology evidence="1">Multi-pass membrane protein</topology>
    </subcellularLocation>
</comment>
<evidence type="ECO:0000256" key="2">
    <source>
        <dbReference type="ARBA" id="ARBA00022475"/>
    </source>
</evidence>
<keyword evidence="5 6" id="KW-0472">Membrane</keyword>
<dbReference type="NCBIfam" id="TIGR00765">
    <property type="entry name" value="yihY_not_rbn"/>
    <property type="match status" value="1"/>
</dbReference>
<feature type="transmembrane region" description="Helical" evidence="6">
    <location>
        <begin position="205"/>
        <end position="229"/>
    </location>
</feature>
<keyword evidence="3 6" id="KW-0812">Transmembrane</keyword>
<accession>A0A3D8ILC0</accession>
<gene>
    <name evidence="7" type="ORF">CQA53_05385</name>
</gene>
<feature type="transmembrane region" description="Helical" evidence="6">
    <location>
        <begin position="241"/>
        <end position="263"/>
    </location>
</feature>
<feature type="transmembrane region" description="Helical" evidence="6">
    <location>
        <begin position="104"/>
        <end position="123"/>
    </location>
</feature>
<evidence type="ECO:0000313" key="8">
    <source>
        <dbReference type="Proteomes" id="UP000256379"/>
    </source>
</evidence>
<keyword evidence="4 6" id="KW-1133">Transmembrane helix</keyword>
<dbReference type="PANTHER" id="PTHR30213:SF0">
    <property type="entry name" value="UPF0761 MEMBRANE PROTEIN YIHY"/>
    <property type="match status" value="1"/>
</dbReference>
<dbReference type="EMBL" id="NXLQ01000009">
    <property type="protein sequence ID" value="RDU65913.1"/>
    <property type="molecule type" value="Genomic_DNA"/>
</dbReference>
<evidence type="ECO:0000313" key="7">
    <source>
        <dbReference type="EMBL" id="RDU65913.1"/>
    </source>
</evidence>
<dbReference type="Pfam" id="PF03631">
    <property type="entry name" value="Virul_fac_BrkB"/>
    <property type="match status" value="1"/>
</dbReference>
<reference evidence="7 8" key="1">
    <citation type="submission" date="2018-04" db="EMBL/GenBank/DDBJ databases">
        <title>Novel Campyloabacter and Helicobacter Species and Strains.</title>
        <authorList>
            <person name="Mannion A.J."/>
            <person name="Shen Z."/>
            <person name="Fox J.G."/>
        </authorList>
    </citation>
    <scope>NUCLEOTIDE SEQUENCE [LARGE SCALE GENOMIC DNA]</scope>
    <source>
        <strain evidence="7 8">MIT 17-337</strain>
    </source>
</reference>
<dbReference type="AlphaFoldDB" id="A0A3D8ILC0"/>